<feature type="non-terminal residue" evidence="3">
    <location>
        <position position="983"/>
    </location>
</feature>
<dbReference type="PANTHER" id="PTHR11289">
    <property type="entry name" value="BREAST CANCER TYPE 2 SUSCEPTIBILITY PROTEIN BRCA2"/>
    <property type="match status" value="1"/>
</dbReference>
<evidence type="ECO:0000259" key="2">
    <source>
        <dbReference type="Pfam" id="PF09103"/>
    </source>
</evidence>
<feature type="region of interest" description="Disordered" evidence="1">
    <location>
        <begin position="439"/>
        <end position="488"/>
    </location>
</feature>
<accession>A0A8E2AU00</accession>
<dbReference type="EMBL" id="KV722517">
    <property type="protein sequence ID" value="OCH86662.1"/>
    <property type="molecule type" value="Genomic_DNA"/>
</dbReference>
<dbReference type="Gene3D" id="2.40.50.140">
    <property type="entry name" value="Nucleic acid-binding proteins"/>
    <property type="match status" value="2"/>
</dbReference>
<protein>
    <recommendedName>
        <fullName evidence="2">BRCA2 OB1 domain-containing protein</fullName>
    </recommendedName>
</protein>
<dbReference type="InterPro" id="IPR036315">
    <property type="entry name" value="BRCA2_hlx_sf"/>
</dbReference>
<proteinExistence type="predicted"/>
<feature type="region of interest" description="Disordered" evidence="1">
    <location>
        <begin position="333"/>
        <end position="352"/>
    </location>
</feature>
<feature type="domain" description="BRCA2 OB1" evidence="2">
    <location>
        <begin position="691"/>
        <end position="810"/>
    </location>
</feature>
<keyword evidence="4" id="KW-1185">Reference proteome</keyword>
<feature type="region of interest" description="Disordered" evidence="1">
    <location>
        <begin position="195"/>
        <end position="214"/>
    </location>
</feature>
<dbReference type="InterPro" id="IPR015187">
    <property type="entry name" value="BRCA2_OB_1"/>
</dbReference>
<sequence length="983" mass="106268">SGSSSPSSKRLRLSSPTYDEQCIISQQELDAFDLFEKEMSQASSSKSHRSPSPLAGYSRQRSTELRRTSSRSMSGFRSAAVLPEERSSIAPSDSAKLRTLEKPSQEAGFTSAAVFAHSGVDDVLAQHDGFDVSATPAKFAGFGFASALQIAADLPTSNLPSSSPDAAQEHDYSDWFKSMPIPAGSAGFQSARTIQDASLSDEPSPPGDPSEQFPLFKSGRDVLLSMPPSEEDALMINPPLSGSVLLGFTSGASLLSRSGKADADKGKAKGSHWTVPSAAALARARETMQQWHKDIDEDFTDTSADQENIAPLVSARPAPSFQTPLRPALRPVENSFTPAQPPESPSPAGAGLGFAKPLLSSGVSALRVKNLPFKSPLVRKPAQAAASTSGMPGYVSSPLNPSRASNFAPASGSKLPAAFVPPAATSARLPPPVMTPLRPISSTPVHPTGFSTPSKALGVTPRRLGGGSAAKPKFTTPFKEGMRPGEPGRTLLEQKLASEREETKRAALTSNSATQNINAHTAGGRVDKGKGKAKFFDLSASAYSLCTAIDTKFCDIAAPPAKRQTLAASNLAPQRYSRQELEGMGIASAQLSQIDLSTALYYAFHSVSSEGEVANLGYEAAFTRLQELGCSLATEAWVKNHWASILWKLAGMVSLEPWREVEPETRRWCWDEVIKQLLYRYERELLGGSRPALRLIAAHDAPPSCPMVLCISAIIQSPGKVDDDGVLVSAPPELEVTDGWYKLRATADAPLGRAVKKGLIRVGRKIEVAGARFVDRKEPCEILEAYDSLILQLHGNSTKLAPWHAKLGFVRRPAISTLDSLTPDGGLVNLMDLVVVKLYDIGFVEYTERDGRMVPQFPHDEKTETKLNDQWRTRREAEASRLHREYEQRVQLYLGYAERLERRAGAWSPSAEDSAPDGVDSWYSELEDNANVNRLLSRLTAAQAGWLARHVREQIGKERDAAHDDIEREIDVSHLIPSLEPSC</sequence>
<dbReference type="PANTHER" id="PTHR11289:SF0">
    <property type="entry name" value="BREAST CANCER TYPE 2 SUSCEPTIBILITY PROTEIN"/>
    <property type="match status" value="1"/>
</dbReference>
<reference evidence="3 4" key="1">
    <citation type="submission" date="2016-07" db="EMBL/GenBank/DDBJ databases">
        <title>Draft genome of the white-rot fungus Obba rivulosa 3A-2.</title>
        <authorList>
            <consortium name="DOE Joint Genome Institute"/>
            <person name="Miettinen O."/>
            <person name="Riley R."/>
            <person name="Acob R."/>
            <person name="Barry K."/>
            <person name="Cullen D."/>
            <person name="De Vries R."/>
            <person name="Hainaut M."/>
            <person name="Hatakka A."/>
            <person name="Henrissat B."/>
            <person name="Hilden K."/>
            <person name="Kuo R."/>
            <person name="Labutti K."/>
            <person name="Lipzen A."/>
            <person name="Makela M.R."/>
            <person name="Sandor L."/>
            <person name="Spatafora J.W."/>
            <person name="Grigoriev I.V."/>
            <person name="Hibbett D.S."/>
        </authorList>
    </citation>
    <scope>NUCLEOTIDE SEQUENCE [LARGE SCALE GENOMIC DNA]</scope>
    <source>
        <strain evidence="3 4">3A-2</strain>
    </source>
</reference>
<gene>
    <name evidence="3" type="ORF">OBBRIDRAFT_737602</name>
</gene>
<dbReference type="OrthoDB" id="21095at2759"/>
<organism evidence="3 4">
    <name type="scientific">Obba rivulosa</name>
    <dbReference type="NCBI Taxonomy" id="1052685"/>
    <lineage>
        <taxon>Eukaryota</taxon>
        <taxon>Fungi</taxon>
        <taxon>Dikarya</taxon>
        <taxon>Basidiomycota</taxon>
        <taxon>Agaricomycotina</taxon>
        <taxon>Agaricomycetes</taxon>
        <taxon>Polyporales</taxon>
        <taxon>Gelatoporiaceae</taxon>
        <taxon>Obba</taxon>
    </lineage>
</organism>
<dbReference type="CDD" id="cd04493">
    <property type="entry name" value="BRCA2DBD_OB1"/>
    <property type="match status" value="1"/>
</dbReference>
<dbReference type="SUPFAM" id="SSF50249">
    <property type="entry name" value="Nucleic acid-binding proteins"/>
    <property type="match status" value="1"/>
</dbReference>
<dbReference type="AlphaFoldDB" id="A0A8E2AU00"/>
<evidence type="ECO:0000313" key="3">
    <source>
        <dbReference type="EMBL" id="OCH86662.1"/>
    </source>
</evidence>
<name>A0A8E2AU00_9APHY</name>
<dbReference type="Proteomes" id="UP000250043">
    <property type="component" value="Unassembled WGS sequence"/>
</dbReference>
<dbReference type="GO" id="GO:0006355">
    <property type="term" value="P:regulation of DNA-templated transcription"/>
    <property type="evidence" value="ECO:0007669"/>
    <property type="project" value="TreeGrafter"/>
</dbReference>
<feature type="region of interest" description="Disordered" evidence="1">
    <location>
        <begin position="35"/>
        <end position="103"/>
    </location>
</feature>
<evidence type="ECO:0000256" key="1">
    <source>
        <dbReference type="SAM" id="MobiDB-lite"/>
    </source>
</evidence>
<dbReference type="InterPro" id="IPR015525">
    <property type="entry name" value="BRCA2"/>
</dbReference>
<feature type="compositionally biased region" description="Polar residues" evidence="1">
    <location>
        <begin position="440"/>
        <end position="454"/>
    </location>
</feature>
<dbReference type="GO" id="GO:0000724">
    <property type="term" value="P:double-strand break repair via homologous recombination"/>
    <property type="evidence" value="ECO:0007669"/>
    <property type="project" value="InterPro"/>
</dbReference>
<evidence type="ECO:0000313" key="4">
    <source>
        <dbReference type="Proteomes" id="UP000250043"/>
    </source>
</evidence>
<dbReference type="Pfam" id="PF09103">
    <property type="entry name" value="BRCA-2_OB1"/>
    <property type="match status" value="1"/>
</dbReference>
<dbReference type="InterPro" id="IPR012340">
    <property type="entry name" value="NA-bd_OB-fold"/>
</dbReference>
<dbReference type="SUPFAM" id="SSF81872">
    <property type="entry name" value="BRCA2 helical domain"/>
    <property type="match status" value="1"/>
</dbReference>